<protein>
    <submittedName>
        <fullName evidence="3">Crotonobetainyl-CoA:carnitine CoA-transferase CaiB-like acyl-CoA transferase</fullName>
    </submittedName>
</protein>
<dbReference type="InterPro" id="IPR003673">
    <property type="entry name" value="CoA-Trfase_fam_III"/>
</dbReference>
<dbReference type="Gene3D" id="3.30.1540.10">
    <property type="entry name" value="formyl-coa transferase, domain 3"/>
    <property type="match status" value="2"/>
</dbReference>
<keyword evidence="4" id="KW-1185">Reference proteome</keyword>
<comment type="similarity">
    <text evidence="1">Belongs to the CoA-transferase III family.</text>
</comment>
<dbReference type="Gene3D" id="3.40.50.10540">
    <property type="entry name" value="Crotonobetainyl-coa:carnitine coa-transferase, domain 1"/>
    <property type="match status" value="2"/>
</dbReference>
<evidence type="ECO:0000313" key="4">
    <source>
        <dbReference type="Proteomes" id="UP000272400"/>
    </source>
</evidence>
<organism evidence="3 4">
    <name type="scientific">Actinocorallia herbida</name>
    <dbReference type="NCBI Taxonomy" id="58109"/>
    <lineage>
        <taxon>Bacteria</taxon>
        <taxon>Bacillati</taxon>
        <taxon>Actinomycetota</taxon>
        <taxon>Actinomycetes</taxon>
        <taxon>Streptosporangiales</taxon>
        <taxon>Thermomonosporaceae</taxon>
        <taxon>Actinocorallia</taxon>
    </lineage>
</organism>
<accession>A0A3N1D351</accession>
<reference evidence="3 4" key="1">
    <citation type="submission" date="2018-11" db="EMBL/GenBank/DDBJ databases">
        <title>Sequencing the genomes of 1000 actinobacteria strains.</title>
        <authorList>
            <person name="Klenk H.-P."/>
        </authorList>
    </citation>
    <scope>NUCLEOTIDE SEQUENCE [LARGE SCALE GENOMIC DNA]</scope>
    <source>
        <strain evidence="3 4">DSM 44254</strain>
    </source>
</reference>
<dbReference type="SUPFAM" id="SSF89796">
    <property type="entry name" value="CoA-transferase family III (CaiB/BaiF)"/>
    <property type="match status" value="2"/>
</dbReference>
<comment type="caution">
    <text evidence="3">The sequence shown here is derived from an EMBL/GenBank/DDBJ whole genome shotgun (WGS) entry which is preliminary data.</text>
</comment>
<evidence type="ECO:0000256" key="2">
    <source>
        <dbReference type="ARBA" id="ARBA00022679"/>
    </source>
</evidence>
<dbReference type="InterPro" id="IPR050509">
    <property type="entry name" value="CoA-transferase_III"/>
</dbReference>
<dbReference type="PANTHER" id="PTHR48228">
    <property type="entry name" value="SUCCINYL-COA--D-CITRAMALATE COA-TRANSFERASE"/>
    <property type="match status" value="1"/>
</dbReference>
<dbReference type="GO" id="GO:0016740">
    <property type="term" value="F:transferase activity"/>
    <property type="evidence" value="ECO:0007669"/>
    <property type="project" value="UniProtKB-KW"/>
</dbReference>
<dbReference type="InterPro" id="IPR023606">
    <property type="entry name" value="CoA-Trfase_III_dom_1_sf"/>
</dbReference>
<dbReference type="Pfam" id="PF02515">
    <property type="entry name" value="CoA_transf_3"/>
    <property type="match status" value="2"/>
</dbReference>
<proteinExistence type="inferred from homology"/>
<dbReference type="AlphaFoldDB" id="A0A3N1D351"/>
<dbReference type="OrthoDB" id="4251672at2"/>
<keyword evidence="2 3" id="KW-0808">Transferase</keyword>
<dbReference type="RefSeq" id="WP_123667188.1">
    <property type="nucleotide sequence ID" value="NZ_RJKE01000001.1"/>
</dbReference>
<dbReference type="PANTHER" id="PTHR48228:SF6">
    <property type="entry name" value="L-CARNITINE COA-TRANSFERASE"/>
    <property type="match status" value="1"/>
</dbReference>
<name>A0A3N1D351_9ACTN</name>
<dbReference type="InterPro" id="IPR044855">
    <property type="entry name" value="CoA-Trfase_III_dom3_sf"/>
</dbReference>
<evidence type="ECO:0000256" key="1">
    <source>
        <dbReference type="ARBA" id="ARBA00008383"/>
    </source>
</evidence>
<dbReference type="EMBL" id="RJKE01000001">
    <property type="protein sequence ID" value="ROO87964.1"/>
    <property type="molecule type" value="Genomic_DNA"/>
</dbReference>
<evidence type="ECO:0000313" key="3">
    <source>
        <dbReference type="EMBL" id="ROO87964.1"/>
    </source>
</evidence>
<sequence length="810" mass="86643">MAVSAFSQEGSSLPLAGVRVVDMAEGKAEMCGRYLADLGAEVIRVEPPGGAASRFREPVVNGVSLYFATRNAGKRGIVLDLEKVDDRARLLRLLETADIFLETERPGALDELGLGARTLRESLPSLVVVSISDFGQTGPYRDWVATNWTHLAMGGVLSRSGMPGRPPLMPPGGLAYESAAVQAAWAALLAYTNRLDTGRGDHVDCSVYEMTAQSLDPGFGIGGSATGGRPPYEGPRGRPRPGLLYPIFPCADGHVRICLLSKRQWRGMFGWLGEPAEFADPEFDKLHVRFKAAERLYGLIGRFFAERGKEELLADGQRLGVPIAALLTPADVLQSEHFLARGGLADAEIAPGLRGRVPTGYAEINGVRAGFRHRAPSVGEHTAEVLTGEAPADEASSASAWIPAGTERRRPLEGLRVLDLGVIVVGAELGRLFADQGAEVIKVENKAFPDGSRQSTSGAEISPSFAWGHRNKVSLGLNLRSSEGVELFKRLVAESDVVLSNFKPGTLESLGLGYEVLKQVNPRLVMADSSALGSSGPWSRRMGYGPLVRASAGLTGLWRDLGVDNGFCDGVTIYPDHIAGRVGAVAVLALLIARRRSDRGGTVSVSQAETILTQMSDDFLRESLEPGSFRPRGNTGEWDAPQGVYACAGDDEWCAVTVRDDADWRALCSAIERPDLLEDVRLAGSAGRVAHRALVDEALGSWTAARPPRAVMTGLQAAGVPAGMMQRVVEYLDDPQLRARDFFRELDQPGLAAPLPTENAPATFQGLADPELRPAPRMGEHTREVCAKVLGLSDAEIESLLASGVLEEPA</sequence>
<gene>
    <name evidence="3" type="ORF">EDD29_5613</name>
</gene>
<dbReference type="Proteomes" id="UP000272400">
    <property type="component" value="Unassembled WGS sequence"/>
</dbReference>